<accession>A0A328C360</accession>
<name>A0A328C360_9DELT</name>
<proteinExistence type="predicted"/>
<evidence type="ECO:0000313" key="3">
    <source>
        <dbReference type="Proteomes" id="UP000249169"/>
    </source>
</evidence>
<keyword evidence="3" id="KW-1185">Reference proteome</keyword>
<evidence type="ECO:0000313" key="2">
    <source>
        <dbReference type="EMBL" id="RAL20703.1"/>
    </source>
</evidence>
<feature type="region of interest" description="Disordered" evidence="1">
    <location>
        <begin position="105"/>
        <end position="127"/>
    </location>
</feature>
<protein>
    <submittedName>
        <fullName evidence="2">Uncharacterized protein</fullName>
    </submittedName>
</protein>
<dbReference type="EMBL" id="QHKO01000008">
    <property type="protein sequence ID" value="RAL20703.1"/>
    <property type="molecule type" value="Genomic_DNA"/>
</dbReference>
<organism evidence="2 3">
    <name type="scientific">Lujinxingia litoralis</name>
    <dbReference type="NCBI Taxonomy" id="2211119"/>
    <lineage>
        <taxon>Bacteria</taxon>
        <taxon>Deltaproteobacteria</taxon>
        <taxon>Bradymonadales</taxon>
        <taxon>Lujinxingiaceae</taxon>
        <taxon>Lujinxingia</taxon>
    </lineage>
</organism>
<dbReference type="Proteomes" id="UP000249169">
    <property type="component" value="Unassembled WGS sequence"/>
</dbReference>
<reference evidence="2 3" key="1">
    <citation type="submission" date="2018-05" db="EMBL/GenBank/DDBJ databases">
        <title>Lujinxingia marina gen. nov. sp. nov., a new facultative anaerobic member of the class Deltaproteobacteria, and proposal of Lujinxingaceae fam. nov.</title>
        <authorList>
            <person name="Li C.-M."/>
        </authorList>
    </citation>
    <scope>NUCLEOTIDE SEQUENCE [LARGE SCALE GENOMIC DNA]</scope>
    <source>
        <strain evidence="2 3">B210</strain>
    </source>
</reference>
<evidence type="ECO:0000256" key="1">
    <source>
        <dbReference type="SAM" id="MobiDB-lite"/>
    </source>
</evidence>
<gene>
    <name evidence="2" type="ORF">DL240_15405</name>
</gene>
<dbReference type="AlphaFoldDB" id="A0A328C360"/>
<comment type="caution">
    <text evidence="2">The sequence shown here is derived from an EMBL/GenBank/DDBJ whole genome shotgun (WGS) entry which is preliminary data.</text>
</comment>
<sequence length="142" mass="16412">MIWVHGPQGARAVGAVRYVEGIDRSGAERREQLERRQQVARQRAWEARRLAEQQEVRARWARRQAERRAELAAREARVEQVRSHLYELYAGPQCVERFFEPSAPSSEELARRQEQAAEAARQTVESGVERALEAMEKVFTSP</sequence>